<name>A0A6V7NZE2_ANACO</name>
<feature type="domain" description="Di19 C-terminal" evidence="3">
    <location>
        <begin position="123"/>
        <end position="231"/>
    </location>
</feature>
<evidence type="ECO:0000259" key="2">
    <source>
        <dbReference type="Pfam" id="PF05605"/>
    </source>
</evidence>
<evidence type="ECO:0000259" key="3">
    <source>
        <dbReference type="Pfam" id="PF14571"/>
    </source>
</evidence>
<sequence length="234" mass="26124">MDSDPWISRLAVAKRHIANLLHQNPQSGFVDRMGFDEFDAEEEEVRPDFPCPYCYEDHDIASLCAHLEEEHPFESKVAACPICSVKITRDMLNHITLQHGHLFKISFSFSKLPRFSIPSSQAISLLGRDLNEAHMQLLLGGGGYKSSSSMSTNAASDSFISSLLNFPTLEAEETLKSPIPTGENACIEEETPLKIWKSSFDSSLTNEEREQNRKQVTVRAAFAQCLLLSAIFGE</sequence>
<dbReference type="PANTHER" id="PTHR31875:SF6">
    <property type="entry name" value="PROTEIN DEHYDRATION-INDUCED 19"/>
    <property type="match status" value="1"/>
</dbReference>
<feature type="domain" description="Di19 zinc-binding" evidence="2">
    <location>
        <begin position="48"/>
        <end position="100"/>
    </location>
</feature>
<accession>A0A6V7NZE2</accession>
<gene>
    <name evidence="4" type="ORF">CB5_LOCUS6977</name>
</gene>
<dbReference type="EMBL" id="LR862143">
    <property type="protein sequence ID" value="CAD1823766.1"/>
    <property type="molecule type" value="Genomic_DNA"/>
</dbReference>
<dbReference type="Pfam" id="PF05605">
    <property type="entry name" value="zf-Di19"/>
    <property type="match status" value="1"/>
</dbReference>
<dbReference type="InterPro" id="IPR008598">
    <property type="entry name" value="Di19_Zn-bd"/>
</dbReference>
<dbReference type="AlphaFoldDB" id="A0A6V7NZE2"/>
<dbReference type="Pfam" id="PF14571">
    <property type="entry name" value="Di19_C"/>
    <property type="match status" value="1"/>
</dbReference>
<comment type="similarity">
    <text evidence="1">Belongs to the Di19 family.</text>
</comment>
<evidence type="ECO:0008006" key="5">
    <source>
        <dbReference type="Google" id="ProtNLM"/>
    </source>
</evidence>
<evidence type="ECO:0000313" key="4">
    <source>
        <dbReference type="EMBL" id="CAD1823766.1"/>
    </source>
</evidence>
<dbReference type="PANTHER" id="PTHR31875">
    <property type="entry name" value="PROTEIN DEHYDRATION-INDUCED 19"/>
    <property type="match status" value="1"/>
</dbReference>
<organism evidence="4">
    <name type="scientific">Ananas comosus var. bracteatus</name>
    <name type="common">red pineapple</name>
    <dbReference type="NCBI Taxonomy" id="296719"/>
    <lineage>
        <taxon>Eukaryota</taxon>
        <taxon>Viridiplantae</taxon>
        <taxon>Streptophyta</taxon>
        <taxon>Embryophyta</taxon>
        <taxon>Tracheophyta</taxon>
        <taxon>Spermatophyta</taxon>
        <taxon>Magnoliopsida</taxon>
        <taxon>Liliopsida</taxon>
        <taxon>Poales</taxon>
        <taxon>Bromeliaceae</taxon>
        <taxon>Bromelioideae</taxon>
        <taxon>Ananas</taxon>
    </lineage>
</organism>
<proteinExistence type="inferred from homology"/>
<protein>
    <recommendedName>
        <fullName evidence="5">Protein DEHYDRATION-INDUCED 19 homolog 4-like</fullName>
    </recommendedName>
</protein>
<evidence type="ECO:0000256" key="1">
    <source>
        <dbReference type="ARBA" id="ARBA00007109"/>
    </source>
</evidence>
<dbReference type="InterPro" id="IPR027935">
    <property type="entry name" value="Di19_C"/>
</dbReference>
<reference evidence="4" key="1">
    <citation type="submission" date="2020-07" db="EMBL/GenBank/DDBJ databases">
        <authorList>
            <person name="Lin J."/>
        </authorList>
    </citation>
    <scope>NUCLEOTIDE SEQUENCE</scope>
</reference>
<dbReference type="InterPro" id="IPR033347">
    <property type="entry name" value="Di19"/>
</dbReference>